<gene>
    <name evidence="2" type="ORF">KS2013_133</name>
</gene>
<dbReference type="PANTHER" id="PTHR35891:SF3">
    <property type="entry name" value="THIOL:DISULFIDE INTERCHANGE PROTEIN DSBL"/>
    <property type="match status" value="1"/>
</dbReference>
<dbReference type="RefSeq" id="WP_068988410.1">
    <property type="nucleotide sequence ID" value="NZ_CP012418.1"/>
</dbReference>
<accession>A0A1B3B7V4</accession>
<feature type="domain" description="DSBA-like thioredoxin" evidence="1">
    <location>
        <begin position="97"/>
        <end position="177"/>
    </location>
</feature>
<organism evidence="2 3">
    <name type="scientific">Kangiella sediminilitoris</name>
    <dbReference type="NCBI Taxonomy" id="1144748"/>
    <lineage>
        <taxon>Bacteria</taxon>
        <taxon>Pseudomonadati</taxon>
        <taxon>Pseudomonadota</taxon>
        <taxon>Gammaproteobacteria</taxon>
        <taxon>Kangiellales</taxon>
        <taxon>Kangiellaceae</taxon>
        <taxon>Kangiella</taxon>
    </lineage>
</organism>
<dbReference type="AlphaFoldDB" id="A0A1B3B7V4"/>
<dbReference type="Pfam" id="PF01323">
    <property type="entry name" value="DSBA"/>
    <property type="match status" value="1"/>
</dbReference>
<dbReference type="KEGG" id="ksd:KS2013_133"/>
<dbReference type="PANTHER" id="PTHR35891">
    <property type="entry name" value="THIOL:DISULFIDE INTERCHANGE PROTEIN DSBA"/>
    <property type="match status" value="1"/>
</dbReference>
<keyword evidence="3" id="KW-1185">Reference proteome</keyword>
<protein>
    <recommendedName>
        <fullName evidence="1">DSBA-like thioredoxin domain-containing protein</fullName>
    </recommendedName>
</protein>
<dbReference type="EMBL" id="CP012418">
    <property type="protein sequence ID" value="AOE48863.1"/>
    <property type="molecule type" value="Genomic_DNA"/>
</dbReference>
<dbReference type="OrthoDB" id="9784896at2"/>
<evidence type="ECO:0000313" key="3">
    <source>
        <dbReference type="Proteomes" id="UP000094147"/>
    </source>
</evidence>
<dbReference type="InterPro" id="IPR001853">
    <property type="entry name" value="DSBA-like_thioredoxin_dom"/>
</dbReference>
<evidence type="ECO:0000259" key="1">
    <source>
        <dbReference type="Pfam" id="PF01323"/>
    </source>
</evidence>
<reference evidence="3" key="1">
    <citation type="submission" date="2015-08" db="EMBL/GenBank/DDBJ databases">
        <authorList>
            <person name="Kim K.M."/>
        </authorList>
    </citation>
    <scope>NUCLEOTIDE SEQUENCE [LARGE SCALE GENOMIC DNA]</scope>
    <source>
        <strain evidence="3">KCTC 23892</strain>
    </source>
</reference>
<dbReference type="STRING" id="1144748.KS2013_133"/>
<dbReference type="Proteomes" id="UP000094147">
    <property type="component" value="Chromosome"/>
</dbReference>
<sequence>MYKFLLIVILTWASLGKSAEFKSGEDYWQVRSGDSVAVAEGDNLFFTWWGCDSCRQIEEELSQQLEGFEVVPLIARQEWRPAAKAFYVMKMLEGNPNAEDVIKQRIEEGTLDPKDQKALFDAVIELGYDKEQVAELLEDRDLYGRIDQAVALAENYNIQYVPTVVVKGRFATDARHTMTVKKFGEVLEYLKTL</sequence>
<name>A0A1B3B7V4_9GAMM</name>
<dbReference type="InterPro" id="IPR036249">
    <property type="entry name" value="Thioredoxin-like_sf"/>
</dbReference>
<dbReference type="Gene3D" id="3.40.30.10">
    <property type="entry name" value="Glutaredoxin"/>
    <property type="match status" value="1"/>
</dbReference>
<dbReference type="GO" id="GO:0016491">
    <property type="term" value="F:oxidoreductase activity"/>
    <property type="evidence" value="ECO:0007669"/>
    <property type="project" value="InterPro"/>
</dbReference>
<proteinExistence type="predicted"/>
<dbReference type="InterPro" id="IPR050824">
    <property type="entry name" value="Thiol_disulfide_DsbA"/>
</dbReference>
<dbReference type="SUPFAM" id="SSF52833">
    <property type="entry name" value="Thioredoxin-like"/>
    <property type="match status" value="1"/>
</dbReference>
<evidence type="ECO:0000313" key="2">
    <source>
        <dbReference type="EMBL" id="AOE48863.1"/>
    </source>
</evidence>